<keyword evidence="1" id="KW-0472">Membrane</keyword>
<name>A0ABP1S8G5_9HEXA</name>
<evidence type="ECO:0000313" key="3">
    <source>
        <dbReference type="Proteomes" id="UP001642540"/>
    </source>
</evidence>
<keyword evidence="1" id="KW-0812">Transmembrane</keyword>
<gene>
    <name evidence="2" type="ORF">ODALV1_LOCUS31078</name>
</gene>
<feature type="transmembrane region" description="Helical" evidence="1">
    <location>
        <begin position="158"/>
        <end position="181"/>
    </location>
</feature>
<feature type="transmembrane region" description="Helical" evidence="1">
    <location>
        <begin position="15"/>
        <end position="39"/>
    </location>
</feature>
<evidence type="ECO:0000256" key="1">
    <source>
        <dbReference type="SAM" id="Phobius"/>
    </source>
</evidence>
<comment type="caution">
    <text evidence="2">The sequence shown here is derived from an EMBL/GenBank/DDBJ whole genome shotgun (WGS) entry which is preliminary data.</text>
</comment>
<proteinExistence type="predicted"/>
<sequence length="222" mass="24750">MVSEKTRKVARGFGLWYYGLNSVMLVITITALLVIAMLWTGYIGYNIYNSFASAEEEQISNGVDLAPELQELSQVSCPKINTHFAFGLYGTFTLGLLAISAPQHYGAYLLLQATNTKMNVNPTEALPKVIIHHRIQIANLILNSFGIVYIVLNHPGVFFGGLVLYLVLFFYLLRVFGIMAVRRYRKELESAAANDDKKTEKEKKLENKAKEAGEAVIVAVPE</sequence>
<dbReference type="EMBL" id="CAXLJM020000164">
    <property type="protein sequence ID" value="CAL8147237.1"/>
    <property type="molecule type" value="Genomic_DNA"/>
</dbReference>
<dbReference type="Proteomes" id="UP001642540">
    <property type="component" value="Unassembled WGS sequence"/>
</dbReference>
<protein>
    <submittedName>
        <fullName evidence="2">Uncharacterized protein</fullName>
    </submittedName>
</protein>
<organism evidence="2 3">
    <name type="scientific">Orchesella dallaii</name>
    <dbReference type="NCBI Taxonomy" id="48710"/>
    <lineage>
        <taxon>Eukaryota</taxon>
        <taxon>Metazoa</taxon>
        <taxon>Ecdysozoa</taxon>
        <taxon>Arthropoda</taxon>
        <taxon>Hexapoda</taxon>
        <taxon>Collembola</taxon>
        <taxon>Entomobryomorpha</taxon>
        <taxon>Entomobryoidea</taxon>
        <taxon>Orchesellidae</taxon>
        <taxon>Orchesellinae</taxon>
        <taxon>Orchesella</taxon>
    </lineage>
</organism>
<keyword evidence="3" id="KW-1185">Reference proteome</keyword>
<feature type="transmembrane region" description="Helical" evidence="1">
    <location>
        <begin position="131"/>
        <end position="152"/>
    </location>
</feature>
<accession>A0ABP1S8G5</accession>
<reference evidence="2 3" key="1">
    <citation type="submission" date="2024-08" db="EMBL/GenBank/DDBJ databases">
        <authorList>
            <person name="Cucini C."/>
            <person name="Frati F."/>
        </authorList>
    </citation>
    <scope>NUCLEOTIDE SEQUENCE [LARGE SCALE GENOMIC DNA]</scope>
</reference>
<feature type="transmembrane region" description="Helical" evidence="1">
    <location>
        <begin position="88"/>
        <end position="111"/>
    </location>
</feature>
<evidence type="ECO:0000313" key="2">
    <source>
        <dbReference type="EMBL" id="CAL8147237.1"/>
    </source>
</evidence>
<keyword evidence="1" id="KW-1133">Transmembrane helix</keyword>